<dbReference type="Proteomes" id="UP000245771">
    <property type="component" value="Unassembled WGS sequence"/>
</dbReference>
<proteinExistence type="predicted"/>
<keyword evidence="1" id="KW-0812">Transmembrane</keyword>
<gene>
    <name evidence="2" type="ORF">FA14DRAFT_76949</name>
</gene>
<dbReference type="RefSeq" id="XP_025353002.1">
    <property type="nucleotide sequence ID" value="XM_025502855.1"/>
</dbReference>
<keyword evidence="3" id="KW-1185">Reference proteome</keyword>
<feature type="transmembrane region" description="Helical" evidence="1">
    <location>
        <begin position="20"/>
        <end position="44"/>
    </location>
</feature>
<evidence type="ECO:0000313" key="2">
    <source>
        <dbReference type="EMBL" id="PWN32700.1"/>
    </source>
</evidence>
<protein>
    <submittedName>
        <fullName evidence="2">Uncharacterized protein</fullName>
    </submittedName>
</protein>
<organism evidence="2 3">
    <name type="scientific">Meira miltonrushii</name>
    <dbReference type="NCBI Taxonomy" id="1280837"/>
    <lineage>
        <taxon>Eukaryota</taxon>
        <taxon>Fungi</taxon>
        <taxon>Dikarya</taxon>
        <taxon>Basidiomycota</taxon>
        <taxon>Ustilaginomycotina</taxon>
        <taxon>Exobasidiomycetes</taxon>
        <taxon>Exobasidiales</taxon>
        <taxon>Brachybasidiaceae</taxon>
        <taxon>Meira</taxon>
    </lineage>
</organism>
<accession>A0A316V579</accession>
<dbReference type="AlphaFoldDB" id="A0A316V579"/>
<evidence type="ECO:0000256" key="1">
    <source>
        <dbReference type="SAM" id="Phobius"/>
    </source>
</evidence>
<dbReference type="GeneID" id="37024636"/>
<reference evidence="2 3" key="1">
    <citation type="journal article" date="2018" name="Mol. Biol. Evol.">
        <title>Broad Genomic Sampling Reveals a Smut Pathogenic Ancestry of the Fungal Clade Ustilaginomycotina.</title>
        <authorList>
            <person name="Kijpornyongpan T."/>
            <person name="Mondo S.J."/>
            <person name="Barry K."/>
            <person name="Sandor L."/>
            <person name="Lee J."/>
            <person name="Lipzen A."/>
            <person name="Pangilinan J."/>
            <person name="LaButti K."/>
            <person name="Hainaut M."/>
            <person name="Henrissat B."/>
            <person name="Grigoriev I.V."/>
            <person name="Spatafora J.W."/>
            <person name="Aime M.C."/>
        </authorList>
    </citation>
    <scope>NUCLEOTIDE SEQUENCE [LARGE SCALE GENOMIC DNA]</scope>
    <source>
        <strain evidence="2 3">MCA 3882</strain>
    </source>
</reference>
<evidence type="ECO:0000313" key="3">
    <source>
        <dbReference type="Proteomes" id="UP000245771"/>
    </source>
</evidence>
<sequence length="155" mass="17397">MSRQFYIERATANATTYRFLTGVGIGLSAFPFLTGFGTNSFGLVPLLANPFLRNEFGVPVQSAIRQWNWYFNKSESYFSLAGPLCSLFFWQASSRLCQLIPASIPRVAIQTPSFRPVTAARAVEQSSPPSDVDLLLRILAVFAMLPFPYTFIRRK</sequence>
<feature type="transmembrane region" description="Helical" evidence="1">
    <location>
        <begin position="134"/>
        <end position="152"/>
    </location>
</feature>
<dbReference type="EMBL" id="KZ819605">
    <property type="protein sequence ID" value="PWN32700.1"/>
    <property type="molecule type" value="Genomic_DNA"/>
</dbReference>
<name>A0A316V579_9BASI</name>
<keyword evidence="1" id="KW-0472">Membrane</keyword>
<dbReference type="InParanoid" id="A0A316V579"/>
<keyword evidence="1" id="KW-1133">Transmembrane helix</keyword>